<name>A0A1J8QXX4_9AGAM</name>
<keyword evidence="2" id="KW-0812">Transmembrane</keyword>
<dbReference type="Pfam" id="PF01328">
    <property type="entry name" value="Peroxidase_2"/>
    <property type="match status" value="1"/>
</dbReference>
<dbReference type="SUPFAM" id="SSF47571">
    <property type="entry name" value="Cloroperoxidase"/>
    <property type="match status" value="1"/>
</dbReference>
<dbReference type="InterPro" id="IPR050883">
    <property type="entry name" value="PNGase"/>
</dbReference>
<dbReference type="AlphaFoldDB" id="A0A1J8QXX4"/>
<evidence type="ECO:0000256" key="1">
    <source>
        <dbReference type="SAM" id="MobiDB-lite"/>
    </source>
</evidence>
<evidence type="ECO:0000256" key="2">
    <source>
        <dbReference type="SAM" id="Phobius"/>
    </source>
</evidence>
<dbReference type="Gene3D" id="1.20.1050.60">
    <property type="entry name" value="alpha-1,2-mannosidase"/>
    <property type="match status" value="1"/>
</dbReference>
<dbReference type="GO" id="GO:0030246">
    <property type="term" value="F:carbohydrate binding"/>
    <property type="evidence" value="ECO:0007669"/>
    <property type="project" value="InterPro"/>
</dbReference>
<dbReference type="Gene3D" id="3.30.2080.10">
    <property type="entry name" value="GH92 mannosidase domain"/>
    <property type="match status" value="1"/>
</dbReference>
<keyword evidence="2" id="KW-0472">Membrane</keyword>
<keyword evidence="5" id="KW-1185">Reference proteome</keyword>
<dbReference type="InterPro" id="IPR008928">
    <property type="entry name" value="6-hairpin_glycosidase_sf"/>
</dbReference>
<feature type="region of interest" description="Disordered" evidence="1">
    <location>
        <begin position="1"/>
        <end position="22"/>
    </location>
</feature>
<feature type="domain" description="Heme haloperoxidase family profile" evidence="3">
    <location>
        <begin position="28"/>
        <end position="238"/>
    </location>
</feature>
<dbReference type="Pfam" id="PF17678">
    <property type="entry name" value="Glyco_hydro_92N"/>
    <property type="match status" value="1"/>
</dbReference>
<dbReference type="Gene3D" id="2.70.98.10">
    <property type="match status" value="1"/>
</dbReference>
<feature type="compositionally biased region" description="Low complexity" evidence="1">
    <location>
        <begin position="1"/>
        <end position="14"/>
    </location>
</feature>
<dbReference type="InterPro" id="IPR012939">
    <property type="entry name" value="Glyco_hydro_92"/>
</dbReference>
<dbReference type="Proteomes" id="UP000183567">
    <property type="component" value="Unassembled WGS sequence"/>
</dbReference>
<dbReference type="OrthoDB" id="449263at2759"/>
<dbReference type="InterPro" id="IPR014718">
    <property type="entry name" value="GH-type_carb-bd"/>
</dbReference>
<comment type="caution">
    <text evidence="4">The sequence shown here is derived from an EMBL/GenBank/DDBJ whole genome shotgun (WGS) entry which is preliminary data.</text>
</comment>
<dbReference type="GO" id="GO:0005634">
    <property type="term" value="C:nucleus"/>
    <property type="evidence" value="ECO:0007669"/>
    <property type="project" value="TreeGrafter"/>
</dbReference>
<dbReference type="GO" id="GO:0006516">
    <property type="term" value="P:glycoprotein catabolic process"/>
    <property type="evidence" value="ECO:0007669"/>
    <property type="project" value="TreeGrafter"/>
</dbReference>
<keyword evidence="2" id="KW-1133">Transmembrane helix</keyword>
<dbReference type="InterPro" id="IPR000028">
    <property type="entry name" value="Chloroperoxidase"/>
</dbReference>
<organism evidence="4 5">
    <name type="scientific">Rhizopogon vesiculosus</name>
    <dbReference type="NCBI Taxonomy" id="180088"/>
    <lineage>
        <taxon>Eukaryota</taxon>
        <taxon>Fungi</taxon>
        <taxon>Dikarya</taxon>
        <taxon>Basidiomycota</taxon>
        <taxon>Agaricomycotina</taxon>
        <taxon>Agaricomycetes</taxon>
        <taxon>Agaricomycetidae</taxon>
        <taxon>Boletales</taxon>
        <taxon>Suillineae</taxon>
        <taxon>Rhizopogonaceae</taxon>
        <taxon>Rhizopogon</taxon>
    </lineage>
</organism>
<dbReference type="STRING" id="180088.A0A1J8QXX4"/>
<reference evidence="4 5" key="1">
    <citation type="submission" date="2016-03" db="EMBL/GenBank/DDBJ databases">
        <title>Comparative genomics of the ectomycorrhizal sister species Rhizopogon vinicolor and Rhizopogon vesiculosus (Basidiomycota: Boletales) reveals a divergence of the mating type B locus.</title>
        <authorList>
            <person name="Mujic A.B."/>
            <person name="Kuo A."/>
            <person name="Tritt A."/>
            <person name="Lipzen A."/>
            <person name="Chen C."/>
            <person name="Johnson J."/>
            <person name="Sharma A."/>
            <person name="Barry K."/>
            <person name="Grigoriev I.V."/>
            <person name="Spatafora J.W."/>
        </authorList>
    </citation>
    <scope>NUCLEOTIDE SEQUENCE [LARGE SCALE GENOMIC DNA]</scope>
    <source>
        <strain evidence="4 5">AM-OR11-056</strain>
    </source>
</reference>
<dbReference type="PANTHER" id="PTHR12143:SF43">
    <property type="entry name" value="PUTATIVE-RELATED"/>
    <property type="match status" value="1"/>
</dbReference>
<dbReference type="Gene3D" id="1.10.489.10">
    <property type="entry name" value="Chloroperoxidase-like"/>
    <property type="match status" value="1"/>
</dbReference>
<dbReference type="EMBL" id="LVVM01003763">
    <property type="protein sequence ID" value="OJA14330.1"/>
    <property type="molecule type" value="Genomic_DNA"/>
</dbReference>
<dbReference type="InterPro" id="IPR005887">
    <property type="entry name" value="GH92_a_mannosidase_put"/>
</dbReference>
<dbReference type="GO" id="GO:0005975">
    <property type="term" value="P:carbohydrate metabolic process"/>
    <property type="evidence" value="ECO:0007669"/>
    <property type="project" value="InterPro"/>
</dbReference>
<proteinExistence type="predicted"/>
<gene>
    <name evidence="4" type="ORF">AZE42_10112</name>
</gene>
<dbReference type="GO" id="GO:0000224">
    <property type="term" value="F:peptide-N4-(N-acetyl-beta-glucosaminyl)asparagine amidase activity"/>
    <property type="evidence" value="ECO:0007669"/>
    <property type="project" value="TreeGrafter"/>
</dbReference>
<evidence type="ECO:0000259" key="3">
    <source>
        <dbReference type="PROSITE" id="PS51405"/>
    </source>
</evidence>
<dbReference type="GO" id="GO:0005829">
    <property type="term" value="C:cytosol"/>
    <property type="evidence" value="ECO:0007669"/>
    <property type="project" value="TreeGrafter"/>
</dbReference>
<evidence type="ECO:0000313" key="4">
    <source>
        <dbReference type="EMBL" id="OJA14330.1"/>
    </source>
</evidence>
<dbReference type="InterPro" id="IPR041371">
    <property type="entry name" value="GH92_N"/>
</dbReference>
<dbReference type="FunFam" id="1.20.1050.60:FF:000001">
    <property type="entry name" value="Putative alpha-1,2-mannosidase"/>
    <property type="match status" value="1"/>
</dbReference>
<dbReference type="GO" id="GO:0004601">
    <property type="term" value="F:peroxidase activity"/>
    <property type="evidence" value="ECO:0007669"/>
    <property type="project" value="InterPro"/>
</dbReference>
<feature type="transmembrane region" description="Helical" evidence="2">
    <location>
        <begin position="78"/>
        <end position="97"/>
    </location>
</feature>
<dbReference type="PANTHER" id="PTHR12143">
    <property type="entry name" value="PEPTIDE N-GLYCANASE PNGASE -RELATED"/>
    <property type="match status" value="1"/>
</dbReference>
<sequence>MSSISSNTHSSTSSQHDHKHGSCPVTGKTYDFCPPQHGDSRSPCPALNALANHGYLPRNGKNIGACDLVRALKSGYNLSTVLACILSFGALFILGQYKCVSLSDLARHNLIEHDASLAHKDDIDDDEYAPTMVDEELLAALCAEGGKELPDRMTLKDAARIRVKRETECKTLDGVHAEIARGEIVIAIGVLGGKDALKNGVSISALHDWMQHERLPAGWKPDHTQGLYQTYKMAKIVRRRMRGLRAQPEKKAESQMWIINGIRSLLHLVLLSDTLPLLKTQKEVPDAFRYPASETVDNVNPLIGNGGDSPDGSGGMIPSTAPPFAMTRWVVQTRENYVSVTPYNYTATSIHGFQGTHQPAIWMGESGQVVVSPGAGQVRPKFDDRGMSFTHEDEVSTASYYSVEMNAIQGGRVLAEQSATSRVGHLRFTFIDTRQPYVLVEATRATVLRSSDPDNLTYPHGSIFINPGAREISGSNPERQDFIISPVSTPAKNWSGYFCARFDQPFASWGVSKNHTLFDGKTSGHDTLLSGYATFSSEVSEVNVRIGVSFISIEQARMNLELEIPDGTTLEDTAMTTRKAWAEKLDRIKIKGASKDQLQTFYTGFFHTLQADILTSRANMGVSYTGYSNWDTYRAEWAWLILFAPERIPDMVQSMLQDYEEGGWLPMWKNIIETNIMVATHADSLITEAVLKGMTGFDLETAWEAVFKDATVPPVNDATTVYSDRQENVDYEVRAGLTSVYEEKGWVADDIHSESASRTLDYSCDVFVHSLYDQHLPPRFVPDDDFAVSVLAGLLNKTDEEQFFRQRSLTHPFLIFNSLTGFMEARNASGAWAGPDNGWTEGDKWIYTFDVVHDIPGLIAQKGGNATFVEFLDEHFDGGHNDHTNEPSHHIPYLYSLAGAASKSQSRIRQIAQSNYNASINGLSGNEDCGQMSAWYLFSALGFYPVNPVSGLYVVGTPFFDEVDIQFPLSNATDLKVISRGAPSKPYIKSLAINGEDISSPIISHSQLLDGGIFEFIMSSGLQAWGSNTSGDS</sequence>
<dbReference type="Pfam" id="PF07971">
    <property type="entry name" value="Glyco_hydro_92"/>
    <property type="match status" value="2"/>
</dbReference>
<dbReference type="InterPro" id="IPR036851">
    <property type="entry name" value="Chloroperoxidase-like_sf"/>
</dbReference>
<protein>
    <recommendedName>
        <fullName evidence="3">Heme haloperoxidase family profile domain-containing protein</fullName>
    </recommendedName>
</protein>
<dbReference type="SUPFAM" id="SSF48208">
    <property type="entry name" value="Six-hairpin glycosidases"/>
    <property type="match status" value="1"/>
</dbReference>
<accession>A0A1J8QXX4</accession>
<dbReference type="NCBIfam" id="TIGR01180">
    <property type="entry name" value="aman2_put"/>
    <property type="match status" value="1"/>
</dbReference>
<evidence type="ECO:0000313" key="5">
    <source>
        <dbReference type="Proteomes" id="UP000183567"/>
    </source>
</evidence>
<dbReference type="PROSITE" id="PS51405">
    <property type="entry name" value="HEME_HALOPEROXIDASE"/>
    <property type="match status" value="1"/>
</dbReference>